<dbReference type="AlphaFoldDB" id="A0AAW1HW22"/>
<dbReference type="Pfam" id="PF04586">
    <property type="entry name" value="Peptidase_S78"/>
    <property type="match status" value="1"/>
</dbReference>
<evidence type="ECO:0000256" key="3">
    <source>
        <dbReference type="ARBA" id="ARBA00022801"/>
    </source>
</evidence>
<evidence type="ECO:0000313" key="6">
    <source>
        <dbReference type="Proteomes" id="UP001458880"/>
    </source>
</evidence>
<dbReference type="EMBL" id="JASPKY010000881">
    <property type="protein sequence ID" value="KAK9680659.1"/>
    <property type="molecule type" value="Genomic_DNA"/>
</dbReference>
<name>A0AAW1HW22_POPJA</name>
<keyword evidence="3" id="KW-0378">Hydrolase</keyword>
<gene>
    <name evidence="5" type="ORF">QE152_g38946</name>
</gene>
<keyword evidence="2 5" id="KW-0645">Protease</keyword>
<feature type="domain" description="Prohead serine protease" evidence="4">
    <location>
        <begin position="117"/>
        <end position="272"/>
    </location>
</feature>
<reference evidence="5 6" key="1">
    <citation type="journal article" date="2024" name="BMC Genomics">
        <title>De novo assembly and annotation of Popillia japonica's genome with initial clues to its potential as an invasive pest.</title>
        <authorList>
            <person name="Cucini C."/>
            <person name="Boschi S."/>
            <person name="Funari R."/>
            <person name="Cardaioli E."/>
            <person name="Iannotti N."/>
            <person name="Marturano G."/>
            <person name="Paoli F."/>
            <person name="Bruttini M."/>
            <person name="Carapelli A."/>
            <person name="Frati F."/>
            <person name="Nardi F."/>
        </authorList>
    </citation>
    <scope>NUCLEOTIDE SEQUENCE [LARGE SCALE GENOMIC DNA]</scope>
    <source>
        <strain evidence="5">DMR45628</strain>
    </source>
</reference>
<evidence type="ECO:0000259" key="4">
    <source>
        <dbReference type="Pfam" id="PF04586"/>
    </source>
</evidence>
<dbReference type="NCBIfam" id="TIGR01543">
    <property type="entry name" value="proheadase_HK97"/>
    <property type="match status" value="1"/>
</dbReference>
<dbReference type="InterPro" id="IPR006433">
    <property type="entry name" value="Prohead_protease"/>
</dbReference>
<evidence type="ECO:0000256" key="2">
    <source>
        <dbReference type="ARBA" id="ARBA00022670"/>
    </source>
</evidence>
<evidence type="ECO:0000313" key="5">
    <source>
        <dbReference type="EMBL" id="KAK9680659.1"/>
    </source>
</evidence>
<organism evidence="5 6">
    <name type="scientific">Popillia japonica</name>
    <name type="common">Japanese beetle</name>
    <dbReference type="NCBI Taxonomy" id="7064"/>
    <lineage>
        <taxon>Eukaryota</taxon>
        <taxon>Metazoa</taxon>
        <taxon>Ecdysozoa</taxon>
        <taxon>Arthropoda</taxon>
        <taxon>Hexapoda</taxon>
        <taxon>Insecta</taxon>
        <taxon>Pterygota</taxon>
        <taxon>Neoptera</taxon>
        <taxon>Endopterygota</taxon>
        <taxon>Coleoptera</taxon>
        <taxon>Polyphaga</taxon>
        <taxon>Scarabaeiformia</taxon>
        <taxon>Scarabaeidae</taxon>
        <taxon>Rutelinae</taxon>
        <taxon>Popillia</taxon>
    </lineage>
</organism>
<dbReference type="GO" id="GO:0006508">
    <property type="term" value="P:proteolysis"/>
    <property type="evidence" value="ECO:0007669"/>
    <property type="project" value="UniProtKB-KW"/>
</dbReference>
<dbReference type="Proteomes" id="UP001458880">
    <property type="component" value="Unassembled WGS sequence"/>
</dbReference>
<accession>A0AAW1HW22</accession>
<keyword evidence="6" id="KW-1185">Reference proteome</keyword>
<sequence length="313" mass="35530">MNIPTGAGCVQKIADTIANIPICLYKYDGEGIKELKEGNNDPIFKDFTIHVNGKGYYPHQFIMLLRNTKDGMQGKSLVTQNQKLFGTVYEALLFENYLVASGGNKKGFIRATKKLAQEAIDKEQSVIIDGYVNAVGRDSRPIRDRNGEKFIEQIQPGAFSKGIERAEEVKILLNHDHGRVLGSTRDNLTLREDNIGLRAIAEISDSEVIQKAKDKKLQGWSFGFVERRSHEDEAGEMKRRYIEDLDLREVSIIDDRKQPCYMATSIEMRAGEEETLQVRSEGFNADYIGFEDKKKPIDYSEIEKKIKDLKGEK</sequence>
<proteinExistence type="predicted"/>
<dbReference type="InterPro" id="IPR054613">
    <property type="entry name" value="Peptidase_S78_dom"/>
</dbReference>
<comment type="caution">
    <text evidence="5">The sequence shown here is derived from an EMBL/GenBank/DDBJ whole genome shotgun (WGS) entry which is preliminary data.</text>
</comment>
<protein>
    <submittedName>
        <fullName evidence="5">Caudovirus prohead serine protease</fullName>
    </submittedName>
</protein>
<evidence type="ECO:0000256" key="1">
    <source>
        <dbReference type="ARBA" id="ARBA00022612"/>
    </source>
</evidence>
<dbReference type="GO" id="GO:0008233">
    <property type="term" value="F:peptidase activity"/>
    <property type="evidence" value="ECO:0007669"/>
    <property type="project" value="UniProtKB-KW"/>
</dbReference>
<keyword evidence="1" id="KW-1188">Viral release from host cell</keyword>